<dbReference type="EMBL" id="ML213531">
    <property type="protein sequence ID" value="TFK46257.1"/>
    <property type="molecule type" value="Genomic_DNA"/>
</dbReference>
<keyword evidence="5" id="KW-0496">Mitochondrion</keyword>
<evidence type="ECO:0000313" key="7">
    <source>
        <dbReference type="EMBL" id="TFK46257.1"/>
    </source>
</evidence>
<protein>
    <submittedName>
        <fullName evidence="7">Uncharacterized protein</fullName>
    </submittedName>
</protein>
<keyword evidence="8" id="KW-1185">Reference proteome</keyword>
<gene>
    <name evidence="7" type="ORF">OE88DRAFT_1667887</name>
</gene>
<organism evidence="7 8">
    <name type="scientific">Heliocybe sulcata</name>
    <dbReference type="NCBI Taxonomy" id="5364"/>
    <lineage>
        <taxon>Eukaryota</taxon>
        <taxon>Fungi</taxon>
        <taxon>Dikarya</taxon>
        <taxon>Basidiomycota</taxon>
        <taxon>Agaricomycotina</taxon>
        <taxon>Agaricomycetes</taxon>
        <taxon>Gloeophyllales</taxon>
        <taxon>Gloeophyllaceae</taxon>
        <taxon>Heliocybe</taxon>
    </lineage>
</organism>
<proteinExistence type="inferred from homology"/>
<feature type="non-terminal residue" evidence="7">
    <location>
        <position position="107"/>
    </location>
</feature>
<dbReference type="AlphaFoldDB" id="A0A5C3MMZ9"/>
<accession>A0A5C3MMZ9</accession>
<comment type="similarity">
    <text evidence="3">Belongs to the cytochrome c oxidase VIIc family.</text>
</comment>
<evidence type="ECO:0000313" key="8">
    <source>
        <dbReference type="Proteomes" id="UP000305948"/>
    </source>
</evidence>
<dbReference type="Proteomes" id="UP000305948">
    <property type="component" value="Unassembled WGS sequence"/>
</dbReference>
<comment type="subcellular location">
    <subcellularLocation>
        <location evidence="1">Mitochondrion inner membrane</location>
        <topology evidence="1">Single-pass membrane protein</topology>
    </subcellularLocation>
</comment>
<dbReference type="UniPathway" id="UPA00705"/>
<keyword evidence="4" id="KW-0999">Mitochondrion inner membrane</keyword>
<evidence type="ECO:0000256" key="3">
    <source>
        <dbReference type="ARBA" id="ARBA00010514"/>
    </source>
</evidence>
<evidence type="ECO:0000256" key="5">
    <source>
        <dbReference type="ARBA" id="ARBA00023128"/>
    </source>
</evidence>
<evidence type="ECO:0000256" key="6">
    <source>
        <dbReference type="ARBA" id="ARBA00023136"/>
    </source>
</evidence>
<evidence type="ECO:0000256" key="1">
    <source>
        <dbReference type="ARBA" id="ARBA00004434"/>
    </source>
</evidence>
<dbReference type="GO" id="GO:0006123">
    <property type="term" value="P:mitochondrial electron transport, cytochrome c to oxygen"/>
    <property type="evidence" value="ECO:0007669"/>
    <property type="project" value="InterPro"/>
</dbReference>
<evidence type="ECO:0000256" key="4">
    <source>
        <dbReference type="ARBA" id="ARBA00022792"/>
    </source>
</evidence>
<dbReference type="Gene3D" id="4.10.49.10">
    <property type="entry name" value="Cytochrome c oxidase subunit VIIc"/>
    <property type="match status" value="1"/>
</dbReference>
<dbReference type="InterPro" id="IPR004202">
    <property type="entry name" value="COX7C/Cox8"/>
</dbReference>
<dbReference type="GO" id="GO:0005743">
    <property type="term" value="C:mitochondrial inner membrane"/>
    <property type="evidence" value="ECO:0007669"/>
    <property type="project" value="UniProtKB-SubCell"/>
</dbReference>
<dbReference type="SUPFAM" id="SSF81427">
    <property type="entry name" value="Mitochondrial cytochrome c oxidase subunit VIIc (aka VIIIa)"/>
    <property type="match status" value="1"/>
</dbReference>
<reference evidence="7 8" key="1">
    <citation type="journal article" date="2019" name="Nat. Ecol. Evol.">
        <title>Megaphylogeny resolves global patterns of mushroom evolution.</title>
        <authorList>
            <person name="Varga T."/>
            <person name="Krizsan K."/>
            <person name="Foldi C."/>
            <person name="Dima B."/>
            <person name="Sanchez-Garcia M."/>
            <person name="Sanchez-Ramirez S."/>
            <person name="Szollosi G.J."/>
            <person name="Szarkandi J.G."/>
            <person name="Papp V."/>
            <person name="Albert L."/>
            <person name="Andreopoulos W."/>
            <person name="Angelini C."/>
            <person name="Antonin V."/>
            <person name="Barry K.W."/>
            <person name="Bougher N.L."/>
            <person name="Buchanan P."/>
            <person name="Buyck B."/>
            <person name="Bense V."/>
            <person name="Catcheside P."/>
            <person name="Chovatia M."/>
            <person name="Cooper J."/>
            <person name="Damon W."/>
            <person name="Desjardin D."/>
            <person name="Finy P."/>
            <person name="Geml J."/>
            <person name="Haridas S."/>
            <person name="Hughes K."/>
            <person name="Justo A."/>
            <person name="Karasinski D."/>
            <person name="Kautmanova I."/>
            <person name="Kiss B."/>
            <person name="Kocsube S."/>
            <person name="Kotiranta H."/>
            <person name="LaButti K.M."/>
            <person name="Lechner B.E."/>
            <person name="Liimatainen K."/>
            <person name="Lipzen A."/>
            <person name="Lukacs Z."/>
            <person name="Mihaltcheva S."/>
            <person name="Morgado L.N."/>
            <person name="Niskanen T."/>
            <person name="Noordeloos M.E."/>
            <person name="Ohm R.A."/>
            <person name="Ortiz-Santana B."/>
            <person name="Ovrebo C."/>
            <person name="Racz N."/>
            <person name="Riley R."/>
            <person name="Savchenko A."/>
            <person name="Shiryaev A."/>
            <person name="Soop K."/>
            <person name="Spirin V."/>
            <person name="Szebenyi C."/>
            <person name="Tomsovsky M."/>
            <person name="Tulloss R.E."/>
            <person name="Uehling J."/>
            <person name="Grigoriev I.V."/>
            <person name="Vagvolgyi C."/>
            <person name="Papp T."/>
            <person name="Martin F.M."/>
            <person name="Miettinen O."/>
            <person name="Hibbett D.S."/>
            <person name="Nagy L.G."/>
        </authorList>
    </citation>
    <scope>NUCLEOTIDE SEQUENCE [LARGE SCALE GENOMIC DNA]</scope>
    <source>
        <strain evidence="7 8">OMC1185</strain>
    </source>
</reference>
<keyword evidence="6" id="KW-0472">Membrane</keyword>
<dbReference type="Pfam" id="PF02935">
    <property type="entry name" value="COX7C"/>
    <property type="match status" value="1"/>
</dbReference>
<name>A0A5C3MMZ9_9AGAM</name>
<evidence type="ECO:0000256" key="2">
    <source>
        <dbReference type="ARBA" id="ARBA00004673"/>
    </source>
</evidence>
<comment type="pathway">
    <text evidence="2">Energy metabolism; oxidative phosphorylation.</text>
</comment>
<dbReference type="GO" id="GO:0045277">
    <property type="term" value="C:respiratory chain complex IV"/>
    <property type="evidence" value="ECO:0007669"/>
    <property type="project" value="InterPro"/>
</dbReference>
<sequence>MLSAARSGIPRIGRRYTHQMTKVVYPHTTPFSYSDKTLFKLKFFTFCATGFSVPFIAATYQLCVFSSSWACIGADASGLGIGKSRARGRNKEKGCLGWEVYCVVCII</sequence>
<dbReference type="InterPro" id="IPR036636">
    <property type="entry name" value="COX7C/Cox8_sf"/>
</dbReference>